<dbReference type="CDD" id="cd07035">
    <property type="entry name" value="TPP_PYR_POX_like"/>
    <property type="match status" value="1"/>
</dbReference>
<dbReference type="PANTHER" id="PTHR18968">
    <property type="entry name" value="THIAMINE PYROPHOSPHATE ENZYMES"/>
    <property type="match status" value="1"/>
</dbReference>
<evidence type="ECO:0000259" key="13">
    <source>
        <dbReference type="Pfam" id="PF02775"/>
    </source>
</evidence>
<dbReference type="Pfam" id="PF00205">
    <property type="entry name" value="TPP_enzyme_M"/>
    <property type="match status" value="1"/>
</dbReference>
<dbReference type="EMBL" id="CP120682">
    <property type="protein sequence ID" value="WKN36872.1"/>
    <property type="molecule type" value="Genomic_DNA"/>
</dbReference>
<evidence type="ECO:0000259" key="12">
    <source>
        <dbReference type="Pfam" id="PF00205"/>
    </source>
</evidence>
<reference evidence="15" key="2">
    <citation type="journal article" date="2024" name="Antonie Van Leeuwenhoek">
        <title>Roseihalotalea indica gen. nov., sp. nov., a halophilic Bacteroidetes from mesopelagic Southwest Indian Ocean with higher carbohydrate metabolic potential.</title>
        <authorList>
            <person name="Chen B."/>
            <person name="Zhang M."/>
            <person name="Lin D."/>
            <person name="Ye J."/>
            <person name="Tang K."/>
        </authorList>
    </citation>
    <scope>NUCLEOTIDE SEQUENCE</scope>
    <source>
        <strain evidence="15">TK19036</strain>
    </source>
</reference>
<feature type="domain" description="Thiamine pyrophosphate enzyme N-terminal TPP-binding" evidence="14">
    <location>
        <begin position="36"/>
        <end position="152"/>
    </location>
</feature>
<keyword evidence="6 11" id="KW-0808">Transferase</keyword>
<evidence type="ECO:0000256" key="6">
    <source>
        <dbReference type="ARBA" id="ARBA00022679"/>
    </source>
</evidence>
<evidence type="ECO:0000313" key="15">
    <source>
        <dbReference type="EMBL" id="WKN36872.1"/>
    </source>
</evidence>
<comment type="pathway">
    <text evidence="1 11">Amino-acid biosynthesis; L-isoleucine biosynthesis; L-isoleucine from 2-oxobutanoate: step 1/4.</text>
</comment>
<dbReference type="GO" id="GO:0050660">
    <property type="term" value="F:flavin adenine dinucleotide binding"/>
    <property type="evidence" value="ECO:0007669"/>
    <property type="project" value="InterPro"/>
</dbReference>
<proteinExistence type="inferred from homology"/>
<sequence>MALVTEKTAKNLYEHPLHHDHEAENILIKETDQIVNGSEAVILSLIEEGVDTIFGYPGGAIMPIYDALFHYRNQLNHVLVRHEQGATHAAEGYAQMAKKPGVCFATSGPGATNLVTGMADAMLDSVPIVCITGQVAEPYLGTDAFQETDVMSLAMPITKWCYQVADPDEIPYIIAKAFYIARSGRPGPVLVDITKDAQFKQMSVPFTYEKRKQIKGYKPASAPREKDITKAAELLNSAKRPFLFAGHGILLSEAQEELKTFVEKTGVPVASTLLGLSAFPTDHPLYVGMLGMHGNYGPNILTNEADVIIAVGMRFDDRVTGNLERYAKQAKVIHIDIDHAEISKNVPATVGIIADAKAALIELTKEVEERKHDAWLGEFEKCYEEEYEKVIQQDFVAEGERIKMGEVVRLLSEKTNGEGVIVADVGQHQMASARYSKFRKTDSWLTSGGLGTMGYALPSSLGAKMGAPDRDVFAIIGDGCFQMTIQELGTIKQTGQPVKIIIMNNNYLGMVRQWQQLFFDTRYSFVELDNPDFIMIAKGFGIDGHRCNHADDLSASLDTLIKSEQSYVLEVMVEKEANVFPMVPSGAGVDQIRLE</sequence>
<dbReference type="InterPro" id="IPR012846">
    <property type="entry name" value="Acetolactate_synth_lsu"/>
</dbReference>
<keyword evidence="8 11" id="KW-0460">Magnesium</keyword>
<dbReference type="Pfam" id="PF02776">
    <property type="entry name" value="TPP_enzyme_N"/>
    <property type="match status" value="1"/>
</dbReference>
<dbReference type="SUPFAM" id="SSF52518">
    <property type="entry name" value="Thiamin diphosphate-binding fold (THDP-binding)"/>
    <property type="match status" value="2"/>
</dbReference>
<feature type="domain" description="Thiamine pyrophosphate enzyme TPP-binding" evidence="13">
    <location>
        <begin position="424"/>
        <end position="571"/>
    </location>
</feature>
<dbReference type="Pfam" id="PF02775">
    <property type="entry name" value="TPP_enzyme_C"/>
    <property type="match status" value="1"/>
</dbReference>
<keyword evidence="7 11" id="KW-0479">Metal-binding</keyword>
<reference evidence="15" key="1">
    <citation type="journal article" date="2023" name="Comput. Struct. Biotechnol. J.">
        <title>Discovery of a novel marine Bacteroidetes with a rich repertoire of carbohydrate-active enzymes.</title>
        <authorList>
            <person name="Chen B."/>
            <person name="Liu G."/>
            <person name="Chen Q."/>
            <person name="Wang H."/>
            <person name="Liu L."/>
            <person name="Tang K."/>
        </authorList>
    </citation>
    <scope>NUCLEOTIDE SEQUENCE</scope>
    <source>
        <strain evidence="15">TK19036</strain>
    </source>
</reference>
<evidence type="ECO:0000256" key="8">
    <source>
        <dbReference type="ARBA" id="ARBA00022842"/>
    </source>
</evidence>
<dbReference type="NCBIfam" id="TIGR00118">
    <property type="entry name" value="acolac_lg"/>
    <property type="match status" value="1"/>
</dbReference>
<dbReference type="GO" id="GO:0030976">
    <property type="term" value="F:thiamine pyrophosphate binding"/>
    <property type="evidence" value="ECO:0007669"/>
    <property type="project" value="UniProtKB-UniRule"/>
</dbReference>
<dbReference type="InterPro" id="IPR029035">
    <property type="entry name" value="DHS-like_NAD/FAD-binding_dom"/>
</dbReference>
<evidence type="ECO:0000256" key="7">
    <source>
        <dbReference type="ARBA" id="ARBA00022723"/>
    </source>
</evidence>
<keyword evidence="9 11" id="KW-0786">Thiamine pyrophosphate</keyword>
<dbReference type="GO" id="GO:0000287">
    <property type="term" value="F:magnesium ion binding"/>
    <property type="evidence" value="ECO:0007669"/>
    <property type="project" value="UniProtKB-UniRule"/>
</dbReference>
<keyword evidence="10 11" id="KW-0100">Branched-chain amino acid biosynthesis</keyword>
<evidence type="ECO:0000256" key="2">
    <source>
        <dbReference type="ARBA" id="ARBA00005025"/>
    </source>
</evidence>
<comment type="pathway">
    <text evidence="2 11">Amino-acid biosynthesis; L-valine biosynthesis; L-valine from pyruvate: step 1/4.</text>
</comment>
<dbReference type="InterPro" id="IPR012001">
    <property type="entry name" value="Thiamin_PyroP_enz_TPP-bd_dom"/>
</dbReference>
<evidence type="ECO:0000256" key="5">
    <source>
        <dbReference type="ARBA" id="ARBA00022605"/>
    </source>
</evidence>
<evidence type="ECO:0000256" key="1">
    <source>
        <dbReference type="ARBA" id="ARBA00004974"/>
    </source>
</evidence>
<dbReference type="InterPro" id="IPR012000">
    <property type="entry name" value="Thiamin_PyroP_enz_cen_dom"/>
</dbReference>
<dbReference type="SUPFAM" id="SSF52467">
    <property type="entry name" value="DHS-like NAD/FAD-binding domain"/>
    <property type="match status" value="1"/>
</dbReference>
<dbReference type="InterPro" id="IPR045229">
    <property type="entry name" value="TPP_enz"/>
</dbReference>
<organism evidence="15">
    <name type="scientific">Roseihalotalea indica</name>
    <dbReference type="NCBI Taxonomy" id="2867963"/>
    <lineage>
        <taxon>Bacteria</taxon>
        <taxon>Pseudomonadati</taxon>
        <taxon>Bacteroidota</taxon>
        <taxon>Cytophagia</taxon>
        <taxon>Cytophagales</taxon>
        <taxon>Catalimonadaceae</taxon>
        <taxon>Roseihalotalea</taxon>
    </lineage>
</organism>
<dbReference type="GO" id="GO:0003984">
    <property type="term" value="F:acetolactate synthase activity"/>
    <property type="evidence" value="ECO:0007669"/>
    <property type="project" value="UniProtKB-EC"/>
</dbReference>
<protein>
    <recommendedName>
        <fullName evidence="4 11">Acetolactate synthase</fullName>
        <ecNumber evidence="4 11">2.2.1.6</ecNumber>
    </recommendedName>
</protein>
<name>A0AA49GM76_9BACT</name>
<dbReference type="FunFam" id="3.40.50.1220:FF:000008">
    <property type="entry name" value="Acetolactate synthase"/>
    <property type="match status" value="1"/>
</dbReference>
<dbReference type="EC" id="2.2.1.6" evidence="4 11"/>
<evidence type="ECO:0000259" key="14">
    <source>
        <dbReference type="Pfam" id="PF02776"/>
    </source>
</evidence>
<dbReference type="InterPro" id="IPR011766">
    <property type="entry name" value="TPP_enzyme_TPP-bd"/>
</dbReference>
<dbReference type="GO" id="GO:0005948">
    <property type="term" value="C:acetolactate synthase complex"/>
    <property type="evidence" value="ECO:0007669"/>
    <property type="project" value="TreeGrafter"/>
</dbReference>
<comment type="similarity">
    <text evidence="3 11">Belongs to the TPP enzyme family.</text>
</comment>
<evidence type="ECO:0000256" key="10">
    <source>
        <dbReference type="ARBA" id="ARBA00023304"/>
    </source>
</evidence>
<dbReference type="Gene3D" id="3.40.50.970">
    <property type="match status" value="2"/>
</dbReference>
<dbReference type="Gene3D" id="3.40.50.1220">
    <property type="entry name" value="TPP-binding domain"/>
    <property type="match status" value="1"/>
</dbReference>
<evidence type="ECO:0000256" key="4">
    <source>
        <dbReference type="ARBA" id="ARBA00013145"/>
    </source>
</evidence>
<accession>A0AA49GM76</accession>
<dbReference type="CDD" id="cd02015">
    <property type="entry name" value="TPP_AHAS"/>
    <property type="match status" value="1"/>
</dbReference>
<comment type="catalytic activity">
    <reaction evidence="11">
        <text>2 pyruvate + H(+) = (2S)-2-acetolactate + CO2</text>
        <dbReference type="Rhea" id="RHEA:25249"/>
        <dbReference type="ChEBI" id="CHEBI:15361"/>
        <dbReference type="ChEBI" id="CHEBI:15378"/>
        <dbReference type="ChEBI" id="CHEBI:16526"/>
        <dbReference type="ChEBI" id="CHEBI:58476"/>
        <dbReference type="EC" id="2.2.1.6"/>
    </reaction>
</comment>
<comment type="cofactor">
    <cofactor evidence="11">
        <name>Mg(2+)</name>
        <dbReference type="ChEBI" id="CHEBI:18420"/>
    </cofactor>
    <text evidence="11">Binds 1 Mg(2+) ion per subunit.</text>
</comment>
<dbReference type="GO" id="GO:0009097">
    <property type="term" value="P:isoleucine biosynthetic process"/>
    <property type="evidence" value="ECO:0007669"/>
    <property type="project" value="TreeGrafter"/>
</dbReference>
<dbReference type="GO" id="GO:0009099">
    <property type="term" value="P:L-valine biosynthetic process"/>
    <property type="evidence" value="ECO:0007669"/>
    <property type="project" value="TreeGrafter"/>
</dbReference>
<dbReference type="InterPro" id="IPR029061">
    <property type="entry name" value="THDP-binding"/>
</dbReference>
<dbReference type="PROSITE" id="PS00187">
    <property type="entry name" value="TPP_ENZYMES"/>
    <property type="match status" value="1"/>
</dbReference>
<keyword evidence="5 11" id="KW-0028">Amino-acid biosynthesis</keyword>
<evidence type="ECO:0000256" key="9">
    <source>
        <dbReference type="ARBA" id="ARBA00023052"/>
    </source>
</evidence>
<dbReference type="PANTHER" id="PTHR18968:SF13">
    <property type="entry name" value="ACETOLACTATE SYNTHASE CATALYTIC SUBUNIT, MITOCHONDRIAL"/>
    <property type="match status" value="1"/>
</dbReference>
<dbReference type="AlphaFoldDB" id="A0AA49GM76"/>
<dbReference type="FunFam" id="3.40.50.970:FF:000007">
    <property type="entry name" value="Acetolactate synthase"/>
    <property type="match status" value="1"/>
</dbReference>
<evidence type="ECO:0000256" key="11">
    <source>
        <dbReference type="RuleBase" id="RU003591"/>
    </source>
</evidence>
<dbReference type="InterPro" id="IPR039368">
    <property type="entry name" value="AHAS_TPP"/>
</dbReference>
<dbReference type="InterPro" id="IPR000399">
    <property type="entry name" value="TPP-bd_CS"/>
</dbReference>
<comment type="cofactor">
    <cofactor evidence="11">
        <name>thiamine diphosphate</name>
        <dbReference type="ChEBI" id="CHEBI:58937"/>
    </cofactor>
    <text evidence="11">Binds 1 thiamine pyrophosphate per subunit.</text>
</comment>
<evidence type="ECO:0000256" key="3">
    <source>
        <dbReference type="ARBA" id="ARBA00007812"/>
    </source>
</evidence>
<feature type="domain" description="Thiamine pyrophosphate enzyme central" evidence="12">
    <location>
        <begin position="228"/>
        <end position="363"/>
    </location>
</feature>
<gene>
    <name evidence="15" type="primary">ilvB</name>
    <name evidence="15" type="ORF">K4G66_31390</name>
</gene>